<dbReference type="EC" id="1.8.1.8" evidence="2"/>
<dbReference type="Gramene" id="PRQ22186">
    <property type="protein sequence ID" value="PRQ22186"/>
    <property type="gene ID" value="RchiOBHm_Chr6g0247501"/>
</dbReference>
<dbReference type="GO" id="GO:0016567">
    <property type="term" value="P:protein ubiquitination"/>
    <property type="evidence" value="ECO:0007669"/>
    <property type="project" value="UniProtKB-UniPathway"/>
</dbReference>
<evidence type="ECO:0000313" key="10">
    <source>
        <dbReference type="EMBL" id="PRQ22186.1"/>
    </source>
</evidence>
<dbReference type="InterPro" id="IPR045210">
    <property type="entry name" value="RING-Ubox_PUB"/>
</dbReference>
<keyword evidence="10" id="KW-0436">Ligase</keyword>
<comment type="catalytic activity">
    <reaction evidence="8">
        <text>[protein]-dithiol + NADP(+) = [protein]-disulfide + NADPH + H(+)</text>
        <dbReference type="Rhea" id="RHEA:18753"/>
        <dbReference type="Rhea" id="RHEA-COMP:10593"/>
        <dbReference type="Rhea" id="RHEA-COMP:10594"/>
        <dbReference type="ChEBI" id="CHEBI:15378"/>
        <dbReference type="ChEBI" id="CHEBI:29950"/>
        <dbReference type="ChEBI" id="CHEBI:50058"/>
        <dbReference type="ChEBI" id="CHEBI:57783"/>
        <dbReference type="ChEBI" id="CHEBI:58349"/>
        <dbReference type="EC" id="1.8.1.8"/>
    </reaction>
</comment>
<accession>A0A2P6PJT9</accession>
<dbReference type="EMBL" id="PDCK01000044">
    <property type="protein sequence ID" value="PRQ22186.1"/>
    <property type="molecule type" value="Genomic_DNA"/>
</dbReference>
<dbReference type="PANTHER" id="PTHR13871:SF96">
    <property type="entry name" value="THIOREDOXIN DOMAIN-CONTAINING PROTEIN"/>
    <property type="match status" value="1"/>
</dbReference>
<gene>
    <name evidence="10" type="ORF">RchiOBHm_Chr6g0247501</name>
</gene>
<dbReference type="Pfam" id="PF04564">
    <property type="entry name" value="U-box"/>
    <property type="match status" value="1"/>
</dbReference>
<keyword evidence="6" id="KW-0520">NAD</keyword>
<dbReference type="SMART" id="SM00504">
    <property type="entry name" value="Ubox"/>
    <property type="match status" value="1"/>
</dbReference>
<dbReference type="Proteomes" id="UP000238479">
    <property type="component" value="Chromosome 6"/>
</dbReference>
<dbReference type="GO" id="GO:0016874">
    <property type="term" value="F:ligase activity"/>
    <property type="evidence" value="ECO:0007669"/>
    <property type="project" value="UniProtKB-KW"/>
</dbReference>
<dbReference type="InterPro" id="IPR052259">
    <property type="entry name" value="Nucleoredoxin-like"/>
</dbReference>
<keyword evidence="3 10" id="KW-0808">Transferase</keyword>
<comment type="caution">
    <text evidence="10">The sequence shown here is derived from an EMBL/GenBank/DDBJ whole genome shotgun (WGS) entry which is preliminary data.</text>
</comment>
<evidence type="ECO:0000256" key="6">
    <source>
        <dbReference type="ARBA" id="ARBA00023027"/>
    </source>
</evidence>
<protein>
    <recommendedName>
        <fullName evidence="2">protein-disulfide reductase</fullName>
        <ecNumber evidence="2">1.8.1.8</ecNumber>
    </recommendedName>
</protein>
<evidence type="ECO:0000256" key="5">
    <source>
        <dbReference type="ARBA" id="ARBA00023002"/>
    </source>
</evidence>
<dbReference type="PROSITE" id="PS51698">
    <property type="entry name" value="U_BOX"/>
    <property type="match status" value="1"/>
</dbReference>
<dbReference type="InterPro" id="IPR003613">
    <property type="entry name" value="Ubox_domain"/>
</dbReference>
<organism evidence="10 11">
    <name type="scientific">Rosa chinensis</name>
    <name type="common">China rose</name>
    <dbReference type="NCBI Taxonomy" id="74649"/>
    <lineage>
        <taxon>Eukaryota</taxon>
        <taxon>Viridiplantae</taxon>
        <taxon>Streptophyta</taxon>
        <taxon>Embryophyta</taxon>
        <taxon>Tracheophyta</taxon>
        <taxon>Spermatophyta</taxon>
        <taxon>Magnoliopsida</taxon>
        <taxon>eudicotyledons</taxon>
        <taxon>Gunneridae</taxon>
        <taxon>Pentapetalae</taxon>
        <taxon>rosids</taxon>
        <taxon>fabids</taxon>
        <taxon>Rosales</taxon>
        <taxon>Rosaceae</taxon>
        <taxon>Rosoideae</taxon>
        <taxon>Rosoideae incertae sedis</taxon>
        <taxon>Rosa</taxon>
    </lineage>
</organism>
<evidence type="ECO:0000256" key="1">
    <source>
        <dbReference type="ARBA" id="ARBA00004906"/>
    </source>
</evidence>
<dbReference type="GO" id="GO:0004842">
    <property type="term" value="F:ubiquitin-protein transferase activity"/>
    <property type="evidence" value="ECO:0007669"/>
    <property type="project" value="InterPro"/>
</dbReference>
<keyword evidence="5" id="KW-0560">Oxidoreductase</keyword>
<evidence type="ECO:0000256" key="4">
    <source>
        <dbReference type="ARBA" id="ARBA00022737"/>
    </source>
</evidence>
<evidence type="ECO:0000256" key="2">
    <source>
        <dbReference type="ARBA" id="ARBA00012612"/>
    </source>
</evidence>
<comment type="pathway">
    <text evidence="1">Protein modification; protein ubiquitination.</text>
</comment>
<dbReference type="SUPFAM" id="SSF57850">
    <property type="entry name" value="RING/U-box"/>
    <property type="match status" value="1"/>
</dbReference>
<keyword evidence="10" id="KW-0012">Acyltransferase</keyword>
<dbReference type="Gene3D" id="3.40.30.10">
    <property type="entry name" value="Glutaredoxin"/>
    <property type="match status" value="1"/>
</dbReference>
<feature type="domain" description="U-box" evidence="9">
    <location>
        <begin position="93"/>
        <end position="167"/>
    </location>
</feature>
<comment type="catalytic activity">
    <reaction evidence="7">
        <text>[protein]-dithiol + NAD(+) = [protein]-disulfide + NADH + H(+)</text>
        <dbReference type="Rhea" id="RHEA:18749"/>
        <dbReference type="Rhea" id="RHEA-COMP:10593"/>
        <dbReference type="Rhea" id="RHEA-COMP:10594"/>
        <dbReference type="ChEBI" id="CHEBI:15378"/>
        <dbReference type="ChEBI" id="CHEBI:29950"/>
        <dbReference type="ChEBI" id="CHEBI:50058"/>
        <dbReference type="ChEBI" id="CHEBI:57540"/>
        <dbReference type="ChEBI" id="CHEBI:57945"/>
        <dbReference type="EC" id="1.8.1.8"/>
    </reaction>
</comment>
<evidence type="ECO:0000256" key="7">
    <source>
        <dbReference type="ARBA" id="ARBA00047388"/>
    </source>
</evidence>
<evidence type="ECO:0000313" key="11">
    <source>
        <dbReference type="Proteomes" id="UP000238479"/>
    </source>
</evidence>
<dbReference type="PANTHER" id="PTHR13871">
    <property type="entry name" value="THIOREDOXIN"/>
    <property type="match status" value="1"/>
</dbReference>
<dbReference type="CDD" id="cd16664">
    <property type="entry name" value="RING-Ubox_PUB"/>
    <property type="match status" value="1"/>
</dbReference>
<keyword evidence="11" id="KW-1185">Reference proteome</keyword>
<dbReference type="Gene3D" id="3.30.40.10">
    <property type="entry name" value="Zinc/RING finger domain, C3HC4 (zinc finger)"/>
    <property type="match status" value="1"/>
</dbReference>
<proteinExistence type="predicted"/>
<dbReference type="InterPro" id="IPR013083">
    <property type="entry name" value="Znf_RING/FYVE/PHD"/>
</dbReference>
<dbReference type="UniPathway" id="UPA00143"/>
<dbReference type="SUPFAM" id="SSF52833">
    <property type="entry name" value="Thioredoxin-like"/>
    <property type="match status" value="1"/>
</dbReference>
<name>A0A2P6PJT9_ROSCH</name>
<sequence length="434" mass="49417">MGSNNEREKKSKEFIDLGKENDILSSIGSRSSRDYKEQISKLEAVAQRQAGSGDLIVVCNINYLISLCHISNPWFLSIYDDFKTTNKEEFKLPGFDEFRRSISFDLMKDPVIVASGHTHDGNFIAQWINSEHQTCPKSGQKLIHMALVPNYALKSLLHQLCEENNSLVSHSRDFVIAFGGKKVHDSKLEGKMAGLYLLSTYSPYTEFTPKLMEIYEKLKAKVESFEIIFISLNDAEEAFKQDFKNMPWFALGQNDIKTCDKLTRDSELSTSPILVIIGADGKTIHNNVAEAIEDVDGKVYDFPVIMQLVMVMEFSSLSFVKNDNSSRRMEVFEKKKGYMVIGYDITHEKATINIVKVHAKKAFDEKWVAKIARKIVMVMTNESLYTTTYTEVITGICKTLQLSEYEIRNSDGLLLYLMVNLLDIFLVLSLHQLL</sequence>
<reference evidence="10 11" key="1">
    <citation type="journal article" date="2018" name="Nat. Genet.">
        <title>The Rosa genome provides new insights in the design of modern roses.</title>
        <authorList>
            <person name="Bendahmane M."/>
        </authorList>
    </citation>
    <scope>NUCLEOTIDE SEQUENCE [LARGE SCALE GENOMIC DNA]</scope>
    <source>
        <strain evidence="11">cv. Old Blush</strain>
    </source>
</reference>
<dbReference type="GO" id="GO:0047134">
    <property type="term" value="F:protein-disulfide reductase [NAD(P)H] activity"/>
    <property type="evidence" value="ECO:0007669"/>
    <property type="project" value="UniProtKB-EC"/>
</dbReference>
<evidence type="ECO:0000256" key="8">
    <source>
        <dbReference type="ARBA" id="ARBA00047804"/>
    </source>
</evidence>
<dbReference type="InterPro" id="IPR012336">
    <property type="entry name" value="Thioredoxin-like_fold"/>
</dbReference>
<evidence type="ECO:0000256" key="3">
    <source>
        <dbReference type="ARBA" id="ARBA00022679"/>
    </source>
</evidence>
<dbReference type="AlphaFoldDB" id="A0A2P6PJT9"/>
<dbReference type="InterPro" id="IPR036249">
    <property type="entry name" value="Thioredoxin-like_sf"/>
</dbReference>
<keyword evidence="4" id="KW-0677">Repeat</keyword>
<dbReference type="Pfam" id="PF13905">
    <property type="entry name" value="Thioredoxin_8"/>
    <property type="match status" value="1"/>
</dbReference>
<evidence type="ECO:0000259" key="9">
    <source>
        <dbReference type="PROSITE" id="PS51698"/>
    </source>
</evidence>